<dbReference type="AlphaFoldDB" id="A0A254N418"/>
<keyword evidence="2" id="KW-1185">Reference proteome</keyword>
<reference evidence="1 2" key="1">
    <citation type="journal article" date="2007" name="Int. J. Syst. Evol. Microbiol.">
        <title>Description of Pelomonas aquatica sp. nov. and Pelomonas puraquae sp. nov., isolated from industrial and haemodialysis water.</title>
        <authorList>
            <person name="Gomila M."/>
            <person name="Bowien B."/>
            <person name="Falsen E."/>
            <person name="Moore E.R."/>
            <person name="Lalucat J."/>
        </authorList>
    </citation>
    <scope>NUCLEOTIDE SEQUENCE [LARGE SCALE GENOMIC DNA]</scope>
    <source>
        <strain evidence="1 2">CCUG 52769</strain>
    </source>
</reference>
<dbReference type="EMBL" id="NISI01000014">
    <property type="protein sequence ID" value="OWR00840.1"/>
    <property type="molecule type" value="Genomic_DNA"/>
</dbReference>
<gene>
    <name evidence="1" type="ORF">CDO81_24225</name>
</gene>
<accession>A0A254N418</accession>
<evidence type="ECO:0000313" key="1">
    <source>
        <dbReference type="EMBL" id="OWR00840.1"/>
    </source>
</evidence>
<sequence>MALNEKTPEPIWNDDLMCNWFGLLVPEPGHVVLLIKPVNSTDMAGAIKVATSVMPDVRHIIVAVGGTGEVDVVYVLSDGEWKAGDPPQGTVLKQALAFRLGS</sequence>
<protein>
    <submittedName>
        <fullName evidence="1">Uncharacterized protein</fullName>
    </submittedName>
</protein>
<comment type="caution">
    <text evidence="1">The sequence shown here is derived from an EMBL/GenBank/DDBJ whole genome shotgun (WGS) entry which is preliminary data.</text>
</comment>
<proteinExistence type="predicted"/>
<dbReference type="RefSeq" id="WP_088485824.1">
    <property type="nucleotide sequence ID" value="NZ_NISI01000014.1"/>
</dbReference>
<organism evidence="1 2">
    <name type="scientific">Roseateles puraquae</name>
    <dbReference type="NCBI Taxonomy" id="431059"/>
    <lineage>
        <taxon>Bacteria</taxon>
        <taxon>Pseudomonadati</taxon>
        <taxon>Pseudomonadota</taxon>
        <taxon>Betaproteobacteria</taxon>
        <taxon>Burkholderiales</taxon>
        <taxon>Sphaerotilaceae</taxon>
        <taxon>Roseateles</taxon>
    </lineage>
</organism>
<name>A0A254N418_9BURK</name>
<evidence type="ECO:0000313" key="2">
    <source>
        <dbReference type="Proteomes" id="UP000197446"/>
    </source>
</evidence>
<dbReference type="Proteomes" id="UP000197446">
    <property type="component" value="Unassembled WGS sequence"/>
</dbReference>